<dbReference type="PANTHER" id="PTHR45632">
    <property type="entry name" value="LD33804P"/>
    <property type="match status" value="1"/>
</dbReference>
<dbReference type="InterPro" id="IPR006652">
    <property type="entry name" value="Kelch_1"/>
</dbReference>
<dbReference type="Gene3D" id="2.120.10.80">
    <property type="entry name" value="Kelch-type beta propeller"/>
    <property type="match status" value="2"/>
</dbReference>
<evidence type="ECO:0000256" key="2">
    <source>
        <dbReference type="ARBA" id="ARBA00022737"/>
    </source>
</evidence>
<keyword evidence="5" id="KW-1185">Reference proteome</keyword>
<dbReference type="InterPro" id="IPR015915">
    <property type="entry name" value="Kelch-typ_b-propeller"/>
</dbReference>
<dbReference type="PANTHER" id="PTHR45632:SF3">
    <property type="entry name" value="KELCH-LIKE PROTEIN 32"/>
    <property type="match status" value="1"/>
</dbReference>
<evidence type="ECO:0000313" key="4">
    <source>
        <dbReference type="EMBL" id="KAG2448139.1"/>
    </source>
</evidence>
<dbReference type="SUPFAM" id="SSF50965">
    <property type="entry name" value="Galactose oxidase, central domain"/>
    <property type="match status" value="1"/>
</dbReference>
<feature type="transmembrane region" description="Helical" evidence="3">
    <location>
        <begin position="36"/>
        <end position="58"/>
    </location>
</feature>
<dbReference type="AlphaFoldDB" id="A0A835WIA9"/>
<dbReference type="EMBL" id="JAEHOD010000018">
    <property type="protein sequence ID" value="KAG2448139.1"/>
    <property type="molecule type" value="Genomic_DNA"/>
</dbReference>
<comment type="caution">
    <text evidence="4">The sequence shown here is derived from an EMBL/GenBank/DDBJ whole genome shotgun (WGS) entry which is preliminary data.</text>
</comment>
<dbReference type="SMART" id="SM00612">
    <property type="entry name" value="Kelch"/>
    <property type="match status" value="5"/>
</dbReference>
<accession>A0A835WIA9</accession>
<gene>
    <name evidence="4" type="ORF">HYH02_006724</name>
</gene>
<dbReference type="OrthoDB" id="523959at2759"/>
<keyword evidence="1" id="KW-0880">Kelch repeat</keyword>
<sequence>MADCLNGGGKAGNFTNLDGTEQKMVSASAPPARRGFVGACFFVYMGLLTCVAVIAFILGCYSVNKVRNPDYPESALTSNLGTVPDGYSVFSLGTGLGYWSQATAMNHSRSDHGVVAVGKYAYLIGGVSDEGPNGTARVLDSIVRYDTETGLMTEMATMLAPRYRFAYAVLNGNIYVMGGTDSAAQDALPTDTVMVYNVGANKWTYGDKLSAPRIDPCGAAVAGKVYVFGGYNETFGSLASVEELDPTTASATSPAVWNKLPASSNLAVSRGDCRAVAVDKTIYAVGGAEYYINPNKSCDGDLWINCYRFLRSVEAFDPATKTWTPRASMVNARGDFGIEALPGGRIIVAGGERGNGVANQQAMYEVEEYVAADNIWITKAPLPEARFRDDLAFVNGRVYAFGGAPTCGQVPGADCYQVALRSVFAYFDVQYPRLYAAYKAASASAPRAATSRRMLLRRR</sequence>
<evidence type="ECO:0000256" key="1">
    <source>
        <dbReference type="ARBA" id="ARBA00022441"/>
    </source>
</evidence>
<dbReference type="Proteomes" id="UP000613740">
    <property type="component" value="Unassembled WGS sequence"/>
</dbReference>
<protein>
    <submittedName>
        <fullName evidence="4">Uncharacterized protein</fullName>
    </submittedName>
</protein>
<evidence type="ECO:0000313" key="5">
    <source>
        <dbReference type="Proteomes" id="UP000613740"/>
    </source>
</evidence>
<keyword evidence="3" id="KW-0472">Membrane</keyword>
<name>A0A835WIA9_9CHLO</name>
<keyword evidence="2" id="KW-0677">Repeat</keyword>
<dbReference type="Pfam" id="PF01344">
    <property type="entry name" value="Kelch_1"/>
    <property type="match status" value="4"/>
</dbReference>
<keyword evidence="3" id="KW-1133">Transmembrane helix</keyword>
<keyword evidence="3" id="KW-0812">Transmembrane</keyword>
<reference evidence="4" key="1">
    <citation type="journal article" date="2020" name="bioRxiv">
        <title>Comparative genomics of Chlamydomonas.</title>
        <authorList>
            <person name="Craig R.J."/>
            <person name="Hasan A.R."/>
            <person name="Ness R.W."/>
            <person name="Keightley P.D."/>
        </authorList>
    </citation>
    <scope>NUCLEOTIDE SEQUENCE</scope>
    <source>
        <strain evidence="4">CCAP 11/173</strain>
    </source>
</reference>
<evidence type="ECO:0000256" key="3">
    <source>
        <dbReference type="SAM" id="Phobius"/>
    </source>
</evidence>
<proteinExistence type="predicted"/>
<dbReference type="InterPro" id="IPR011043">
    <property type="entry name" value="Gal_Oxase/kelch_b-propeller"/>
</dbReference>
<organism evidence="4 5">
    <name type="scientific">Chlamydomonas schloesseri</name>
    <dbReference type="NCBI Taxonomy" id="2026947"/>
    <lineage>
        <taxon>Eukaryota</taxon>
        <taxon>Viridiplantae</taxon>
        <taxon>Chlorophyta</taxon>
        <taxon>core chlorophytes</taxon>
        <taxon>Chlorophyceae</taxon>
        <taxon>CS clade</taxon>
        <taxon>Chlamydomonadales</taxon>
        <taxon>Chlamydomonadaceae</taxon>
        <taxon>Chlamydomonas</taxon>
    </lineage>
</organism>